<gene>
    <name evidence="8" type="ORF">ASCRUDRAFT_35674</name>
</gene>
<dbReference type="InterPro" id="IPR037274">
    <property type="entry name" value="Znf_CHY_sf"/>
</dbReference>
<dbReference type="PANTHER" id="PTHR21319">
    <property type="entry name" value="RING FINGER AND CHY ZINC FINGER DOMAIN-CONTAINING PROTEIN 1"/>
    <property type="match status" value="1"/>
</dbReference>
<dbReference type="SMART" id="SM00184">
    <property type="entry name" value="RING"/>
    <property type="match status" value="1"/>
</dbReference>
<dbReference type="Pfam" id="PF05495">
    <property type="entry name" value="zf-CHY"/>
    <property type="match status" value="1"/>
</dbReference>
<dbReference type="Proteomes" id="UP000095038">
    <property type="component" value="Unassembled WGS sequence"/>
</dbReference>
<proteinExistence type="predicted"/>
<dbReference type="InterPro" id="IPR037275">
    <property type="entry name" value="Znf_CTCHY_sf"/>
</dbReference>
<dbReference type="GO" id="GO:0006511">
    <property type="term" value="P:ubiquitin-dependent protein catabolic process"/>
    <property type="evidence" value="ECO:0007669"/>
    <property type="project" value="TreeGrafter"/>
</dbReference>
<feature type="domain" description="RING-type" evidence="5">
    <location>
        <begin position="155"/>
        <end position="196"/>
    </location>
</feature>
<evidence type="ECO:0000259" key="7">
    <source>
        <dbReference type="PROSITE" id="PS51270"/>
    </source>
</evidence>
<name>A0A1D2VF31_9ASCO</name>
<feature type="domain" description="CHY-type" evidence="6">
    <location>
        <begin position="15"/>
        <end position="86"/>
    </location>
</feature>
<sequence length="258" mass="29917">MEYYAENEKTTYYDATNEILGCEHYQRSCKLLCPECVNFYTCHHCHDEKIHDHSLSLLKNNSSTKILCMNCNLIQSPSNSCFNCDNVFANYFCSVCNLYDDDINRNIYHCKDCGICRLGYGLGIDYYHCKGCNACISIDLKDNHKCILDTVRSDCPICGEYLFNSIKTVFFMKCGHSIHKKCFNKYVENFYKCPLCLKSIIDMENQFRILDHEISHQILPHPYSDWKCIVFCNDCTLKSSCKFHIIGLKCSNCGSYNT</sequence>
<dbReference type="OrthoDB" id="411372at2759"/>
<dbReference type="AlphaFoldDB" id="A0A1D2VF31"/>
<evidence type="ECO:0000259" key="5">
    <source>
        <dbReference type="PROSITE" id="PS50089"/>
    </source>
</evidence>
<dbReference type="PROSITE" id="PS51270">
    <property type="entry name" value="ZF_CTCHY"/>
    <property type="match status" value="1"/>
</dbReference>
<accession>A0A1D2VF31</accession>
<dbReference type="InParanoid" id="A0A1D2VF31"/>
<evidence type="ECO:0000313" key="9">
    <source>
        <dbReference type="Proteomes" id="UP000095038"/>
    </source>
</evidence>
<keyword evidence="2 4" id="KW-0863">Zinc-finger</keyword>
<dbReference type="STRING" id="1344418.A0A1D2VF31"/>
<keyword evidence="9" id="KW-1185">Reference proteome</keyword>
<dbReference type="InterPro" id="IPR013083">
    <property type="entry name" value="Znf_RING/FYVE/PHD"/>
</dbReference>
<evidence type="ECO:0000256" key="2">
    <source>
        <dbReference type="ARBA" id="ARBA00022771"/>
    </source>
</evidence>
<dbReference type="GO" id="GO:0016567">
    <property type="term" value="P:protein ubiquitination"/>
    <property type="evidence" value="ECO:0007669"/>
    <property type="project" value="TreeGrafter"/>
</dbReference>
<dbReference type="InterPro" id="IPR008913">
    <property type="entry name" value="Znf_CHY"/>
</dbReference>
<feature type="non-terminal residue" evidence="8">
    <location>
        <position position="258"/>
    </location>
</feature>
<dbReference type="Gene3D" id="3.30.40.10">
    <property type="entry name" value="Zinc/RING finger domain, C3HC4 (zinc finger)"/>
    <property type="match status" value="1"/>
</dbReference>
<dbReference type="PANTHER" id="PTHR21319:SF0">
    <property type="entry name" value="AND RING FINGER DOMAIN PROTEIN, PUTATIVE (AFU_ORTHOLOGUE AFUA_1G08900)-RELATED"/>
    <property type="match status" value="1"/>
</dbReference>
<feature type="domain" description="CTCHY-type" evidence="7">
    <location>
        <begin position="88"/>
        <end position="154"/>
    </location>
</feature>
<evidence type="ECO:0000256" key="1">
    <source>
        <dbReference type="ARBA" id="ARBA00022723"/>
    </source>
</evidence>
<dbReference type="PROSITE" id="PS50089">
    <property type="entry name" value="ZF_RING_2"/>
    <property type="match status" value="1"/>
</dbReference>
<dbReference type="RefSeq" id="XP_020046605.1">
    <property type="nucleotide sequence ID" value="XM_020190635.1"/>
</dbReference>
<dbReference type="SUPFAM" id="SSF161219">
    <property type="entry name" value="CHY zinc finger-like"/>
    <property type="match status" value="1"/>
</dbReference>
<dbReference type="InterPro" id="IPR017921">
    <property type="entry name" value="Znf_CTCHY"/>
</dbReference>
<dbReference type="Pfam" id="PF14599">
    <property type="entry name" value="zinc_ribbon_6"/>
    <property type="match status" value="1"/>
</dbReference>
<dbReference type="InterPro" id="IPR001841">
    <property type="entry name" value="Znf_RING"/>
</dbReference>
<keyword evidence="3" id="KW-0862">Zinc</keyword>
<evidence type="ECO:0000313" key="8">
    <source>
        <dbReference type="EMBL" id="ODV60298.1"/>
    </source>
</evidence>
<evidence type="ECO:0000259" key="6">
    <source>
        <dbReference type="PROSITE" id="PS51266"/>
    </source>
</evidence>
<reference evidence="9" key="1">
    <citation type="submission" date="2016-05" db="EMBL/GenBank/DDBJ databases">
        <title>Comparative genomics of biotechnologically important yeasts.</title>
        <authorList>
            <consortium name="DOE Joint Genome Institute"/>
            <person name="Riley R."/>
            <person name="Haridas S."/>
            <person name="Wolfe K.H."/>
            <person name="Lopes M.R."/>
            <person name="Hittinger C.T."/>
            <person name="Goker M."/>
            <person name="Salamov A."/>
            <person name="Wisecaver J."/>
            <person name="Long T.M."/>
            <person name="Aerts A.L."/>
            <person name="Barry K."/>
            <person name="Choi C."/>
            <person name="Clum A."/>
            <person name="Coughlan A.Y."/>
            <person name="Deshpande S."/>
            <person name="Douglass A.P."/>
            <person name="Hanson S.J."/>
            <person name="Klenk H.-P."/>
            <person name="Labutti K."/>
            <person name="Lapidus A."/>
            <person name="Lindquist E."/>
            <person name="Lipzen A."/>
            <person name="Meier-Kolthoff J.P."/>
            <person name="Ohm R.A."/>
            <person name="Otillar R.P."/>
            <person name="Pangilinan J."/>
            <person name="Peng Y."/>
            <person name="Rokas A."/>
            <person name="Rosa C.A."/>
            <person name="Scheuner C."/>
            <person name="Sibirny A.A."/>
            <person name="Slot J.C."/>
            <person name="Stielow J.B."/>
            <person name="Sun H."/>
            <person name="Kurtzman C.P."/>
            <person name="Blackwell M."/>
            <person name="Grigoriev I.V."/>
            <person name="Jeffries T.W."/>
        </authorList>
    </citation>
    <scope>NUCLEOTIDE SEQUENCE [LARGE SCALE GENOMIC DNA]</scope>
    <source>
        <strain evidence="9">DSM 1968</strain>
    </source>
</reference>
<dbReference type="SUPFAM" id="SSF57850">
    <property type="entry name" value="RING/U-box"/>
    <property type="match status" value="1"/>
</dbReference>
<protein>
    <submittedName>
        <fullName evidence="8">Zf-CHY-domain-containing protein</fullName>
    </submittedName>
</protein>
<evidence type="ECO:0000256" key="3">
    <source>
        <dbReference type="ARBA" id="ARBA00022833"/>
    </source>
</evidence>
<dbReference type="GO" id="GO:0061630">
    <property type="term" value="F:ubiquitin protein ligase activity"/>
    <property type="evidence" value="ECO:0007669"/>
    <property type="project" value="TreeGrafter"/>
</dbReference>
<dbReference type="GeneID" id="30964271"/>
<dbReference type="Gene3D" id="2.20.28.10">
    <property type="match status" value="1"/>
</dbReference>
<dbReference type="PROSITE" id="PS51266">
    <property type="entry name" value="ZF_CHY"/>
    <property type="match status" value="1"/>
</dbReference>
<dbReference type="GO" id="GO:0008270">
    <property type="term" value="F:zinc ion binding"/>
    <property type="evidence" value="ECO:0007669"/>
    <property type="project" value="UniProtKB-KW"/>
</dbReference>
<dbReference type="GO" id="GO:0005634">
    <property type="term" value="C:nucleus"/>
    <property type="evidence" value="ECO:0007669"/>
    <property type="project" value="TreeGrafter"/>
</dbReference>
<evidence type="ECO:0000256" key="4">
    <source>
        <dbReference type="PROSITE-ProRule" id="PRU00601"/>
    </source>
</evidence>
<keyword evidence="1" id="KW-0479">Metal-binding</keyword>
<dbReference type="Pfam" id="PF13639">
    <property type="entry name" value="zf-RING_2"/>
    <property type="match status" value="1"/>
</dbReference>
<dbReference type="InterPro" id="IPR039512">
    <property type="entry name" value="RCHY1_zinc-ribbon"/>
</dbReference>
<organism evidence="8 9">
    <name type="scientific">Ascoidea rubescens DSM 1968</name>
    <dbReference type="NCBI Taxonomy" id="1344418"/>
    <lineage>
        <taxon>Eukaryota</taxon>
        <taxon>Fungi</taxon>
        <taxon>Dikarya</taxon>
        <taxon>Ascomycota</taxon>
        <taxon>Saccharomycotina</taxon>
        <taxon>Saccharomycetes</taxon>
        <taxon>Ascoideaceae</taxon>
        <taxon>Ascoidea</taxon>
    </lineage>
</organism>
<dbReference type="EMBL" id="KV454482">
    <property type="protein sequence ID" value="ODV60298.1"/>
    <property type="molecule type" value="Genomic_DNA"/>
</dbReference>
<dbReference type="SUPFAM" id="SSF161245">
    <property type="entry name" value="Zinc hairpin stack"/>
    <property type="match status" value="1"/>
</dbReference>